<geneLocation type="plasmid" evidence="7 8">
    <name>pJCM15296</name>
</geneLocation>
<proteinExistence type="inferred from homology"/>
<dbReference type="Proteomes" id="UP000465609">
    <property type="component" value="Plasmid pJCM15296"/>
</dbReference>
<dbReference type="PANTHER" id="PTHR33217:SF8">
    <property type="entry name" value="MUTATOR FAMILY TRANSPOSASE"/>
    <property type="match status" value="1"/>
</dbReference>
<organism evidence="7 8">
    <name type="scientific">Mycolicibacterium aubagnense</name>
    <dbReference type="NCBI Taxonomy" id="319707"/>
    <lineage>
        <taxon>Bacteria</taxon>
        <taxon>Bacillati</taxon>
        <taxon>Actinomycetota</taxon>
        <taxon>Actinomycetes</taxon>
        <taxon>Mycobacteriales</taxon>
        <taxon>Mycobacteriaceae</taxon>
        <taxon>Mycolicibacterium</taxon>
    </lineage>
</organism>
<evidence type="ECO:0000256" key="2">
    <source>
        <dbReference type="ARBA" id="ARBA00010961"/>
    </source>
</evidence>
<evidence type="ECO:0000256" key="5">
    <source>
        <dbReference type="ARBA" id="ARBA00023172"/>
    </source>
</evidence>
<keyword evidence="8" id="KW-1185">Reference proteome</keyword>
<dbReference type="InterPro" id="IPR001207">
    <property type="entry name" value="Transposase_mutator"/>
</dbReference>
<evidence type="ECO:0000313" key="8">
    <source>
        <dbReference type="Proteomes" id="UP000465609"/>
    </source>
</evidence>
<keyword evidence="6" id="KW-0814">Transposable element</keyword>
<keyword evidence="5 6" id="KW-0233">DNA recombination</keyword>
<reference evidence="7 8" key="1">
    <citation type="journal article" date="2019" name="Emerg. Microbes Infect.">
        <title>Comprehensive subspecies identification of 175 nontuberculous mycobacteria species based on 7547 genomic profiles.</title>
        <authorList>
            <person name="Matsumoto Y."/>
            <person name="Kinjo T."/>
            <person name="Motooka D."/>
            <person name="Nabeya D."/>
            <person name="Jung N."/>
            <person name="Uechi K."/>
            <person name="Horii T."/>
            <person name="Iida T."/>
            <person name="Fujita J."/>
            <person name="Nakamura S."/>
        </authorList>
    </citation>
    <scope>NUCLEOTIDE SEQUENCE [LARGE SCALE GENOMIC DNA]</scope>
    <source>
        <strain evidence="7 8">JCM 15296</strain>
        <plasmid evidence="7">pJCM15296</plasmid>
    </source>
</reference>
<keyword evidence="7" id="KW-0614">Plasmid</keyword>
<evidence type="ECO:0000256" key="1">
    <source>
        <dbReference type="ARBA" id="ARBA00002190"/>
    </source>
</evidence>
<dbReference type="EMBL" id="AP022578">
    <property type="protein sequence ID" value="BBX88285.1"/>
    <property type="molecule type" value="Genomic_DNA"/>
</dbReference>
<sequence>MLTEIKNRGTNDVCIAVCDGLKGLPEAITTVWDRAIVQTCVIHLLRNTFRYASRKYWDQIAKEIDPACLHRTDRGRSQGTVRRIHHDMGGQ</sequence>
<keyword evidence="3 6" id="KW-0815">Transposition</keyword>
<keyword evidence="4 6" id="KW-0238">DNA-binding</keyword>
<evidence type="ECO:0000256" key="6">
    <source>
        <dbReference type="RuleBase" id="RU365089"/>
    </source>
</evidence>
<name>A0ABM7INB5_9MYCO</name>
<comment type="similarity">
    <text evidence="2 6">Belongs to the transposase mutator family.</text>
</comment>
<accession>A0ABM7INB5</accession>
<dbReference type="PANTHER" id="PTHR33217">
    <property type="entry name" value="TRANSPOSASE FOR INSERTION SEQUENCE ELEMENT IS1081"/>
    <property type="match status" value="1"/>
</dbReference>
<evidence type="ECO:0000256" key="4">
    <source>
        <dbReference type="ARBA" id="ARBA00023125"/>
    </source>
</evidence>
<evidence type="ECO:0000313" key="7">
    <source>
        <dbReference type="EMBL" id="BBX88285.1"/>
    </source>
</evidence>
<evidence type="ECO:0000256" key="3">
    <source>
        <dbReference type="ARBA" id="ARBA00022578"/>
    </source>
</evidence>
<protein>
    <recommendedName>
        <fullName evidence="6">Mutator family transposase</fullName>
    </recommendedName>
</protein>
<gene>
    <name evidence="7" type="ORF">MAUB_64860</name>
</gene>
<comment type="function">
    <text evidence="1 6">Required for the transposition of the insertion element.</text>
</comment>
<dbReference type="Pfam" id="PF00872">
    <property type="entry name" value="Transposase_mut"/>
    <property type="match status" value="1"/>
</dbReference>